<comment type="function">
    <text evidence="4">May play the central regulatory role in sporulation. It may be an element of the effector pathway responsible for the activation of sporulation genes in response to nutritional stress. Spo0A may act in concert with spo0H (a sigma factor) to control the expression of some genes that are critical to the sporulation process.</text>
</comment>
<gene>
    <name evidence="7" type="ORF">C7B46_02505</name>
</gene>
<name>A0A2T2XKN7_9FIRM</name>
<dbReference type="GO" id="GO:0000160">
    <property type="term" value="P:phosphorelay signal transduction system"/>
    <property type="evidence" value="ECO:0007669"/>
    <property type="project" value="UniProtKB-KW"/>
</dbReference>
<dbReference type="Proteomes" id="UP000242972">
    <property type="component" value="Unassembled WGS sequence"/>
</dbReference>
<reference evidence="7 8" key="1">
    <citation type="journal article" date="2014" name="BMC Genomics">
        <title>Comparison of environmental and isolate Sulfobacillus genomes reveals diverse carbon, sulfur, nitrogen, and hydrogen metabolisms.</title>
        <authorList>
            <person name="Justice N.B."/>
            <person name="Norman A."/>
            <person name="Brown C.T."/>
            <person name="Singh A."/>
            <person name="Thomas B.C."/>
            <person name="Banfield J.F."/>
        </authorList>
    </citation>
    <scope>NUCLEOTIDE SEQUENCE [LARGE SCALE GENOMIC DNA]</scope>
    <source>
        <strain evidence="7">AMDSBA4</strain>
    </source>
</reference>
<dbReference type="SMART" id="SM00448">
    <property type="entry name" value="REC"/>
    <property type="match status" value="1"/>
</dbReference>
<dbReference type="InterPro" id="IPR001789">
    <property type="entry name" value="Sig_transdc_resp-reg_receiver"/>
</dbReference>
<protein>
    <recommendedName>
        <fullName evidence="1">Stage 0 sporulation protein A homolog</fullName>
    </recommendedName>
</protein>
<dbReference type="SUPFAM" id="SSF52172">
    <property type="entry name" value="CheY-like"/>
    <property type="match status" value="1"/>
</dbReference>
<proteinExistence type="predicted"/>
<dbReference type="CDD" id="cd17574">
    <property type="entry name" value="REC_OmpR"/>
    <property type="match status" value="1"/>
</dbReference>
<evidence type="ECO:0000256" key="2">
    <source>
        <dbReference type="ARBA" id="ARBA00022553"/>
    </source>
</evidence>
<evidence type="ECO:0000256" key="1">
    <source>
        <dbReference type="ARBA" id="ARBA00018672"/>
    </source>
</evidence>
<organism evidence="7 8">
    <name type="scientific">Sulfobacillus benefaciens</name>
    <dbReference type="NCBI Taxonomy" id="453960"/>
    <lineage>
        <taxon>Bacteria</taxon>
        <taxon>Bacillati</taxon>
        <taxon>Bacillota</taxon>
        <taxon>Clostridia</taxon>
        <taxon>Eubacteriales</taxon>
        <taxon>Clostridiales Family XVII. Incertae Sedis</taxon>
        <taxon>Sulfobacillus</taxon>
    </lineage>
</organism>
<feature type="modified residue" description="4-aspartylphosphate" evidence="5">
    <location>
        <position position="107"/>
    </location>
</feature>
<feature type="domain" description="Response regulatory" evidence="6">
    <location>
        <begin position="58"/>
        <end position="170"/>
    </location>
</feature>
<dbReference type="Gene3D" id="3.40.50.2300">
    <property type="match status" value="1"/>
</dbReference>
<dbReference type="PANTHER" id="PTHR44591">
    <property type="entry name" value="STRESS RESPONSE REGULATOR PROTEIN 1"/>
    <property type="match status" value="1"/>
</dbReference>
<evidence type="ECO:0000313" key="7">
    <source>
        <dbReference type="EMBL" id="PSR35047.1"/>
    </source>
</evidence>
<dbReference type="AlphaFoldDB" id="A0A2T2XKN7"/>
<evidence type="ECO:0000256" key="5">
    <source>
        <dbReference type="PROSITE-ProRule" id="PRU00169"/>
    </source>
</evidence>
<dbReference type="InterPro" id="IPR050595">
    <property type="entry name" value="Bact_response_regulator"/>
</dbReference>
<dbReference type="PROSITE" id="PS50110">
    <property type="entry name" value="RESPONSE_REGULATORY"/>
    <property type="match status" value="1"/>
</dbReference>
<evidence type="ECO:0000313" key="8">
    <source>
        <dbReference type="Proteomes" id="UP000242972"/>
    </source>
</evidence>
<dbReference type="EMBL" id="PXYW01000004">
    <property type="protein sequence ID" value="PSR35047.1"/>
    <property type="molecule type" value="Genomic_DNA"/>
</dbReference>
<evidence type="ECO:0000259" key="6">
    <source>
        <dbReference type="PROSITE" id="PS50110"/>
    </source>
</evidence>
<evidence type="ECO:0000256" key="4">
    <source>
        <dbReference type="ARBA" id="ARBA00024867"/>
    </source>
</evidence>
<keyword evidence="3" id="KW-0902">Two-component regulatory system</keyword>
<dbReference type="PANTHER" id="PTHR44591:SF14">
    <property type="entry name" value="PROTEIN PILG"/>
    <property type="match status" value="1"/>
</dbReference>
<accession>A0A2T2XKN7</accession>
<keyword evidence="2 5" id="KW-0597">Phosphoprotein</keyword>
<dbReference type="InterPro" id="IPR011006">
    <property type="entry name" value="CheY-like_superfamily"/>
</dbReference>
<sequence>MRNNPVADTRVPLFRSVNHYRNQPKRIPSSPLEKAPNIQHNLTRYCCLEEKGQNTLRHILVIDDEDGIRKIVSLALSRHGITVTEAATGEAGLAMALTSQLDAIIVDLRLPDISGVEVAAHYQSQGGTAPVILLSASDELEAMAKHPAITRSLSKPFTLSRLWSTVQGTLTAKTHGVTGPKTQTLH</sequence>
<dbReference type="Pfam" id="PF00072">
    <property type="entry name" value="Response_reg"/>
    <property type="match status" value="1"/>
</dbReference>
<comment type="caution">
    <text evidence="7">The sequence shown here is derived from an EMBL/GenBank/DDBJ whole genome shotgun (WGS) entry which is preliminary data.</text>
</comment>
<evidence type="ECO:0000256" key="3">
    <source>
        <dbReference type="ARBA" id="ARBA00023012"/>
    </source>
</evidence>